<evidence type="ECO:0000259" key="5">
    <source>
        <dbReference type="PROSITE" id="PS50931"/>
    </source>
</evidence>
<gene>
    <name evidence="6" type="ORF">NG42_17420</name>
    <name evidence="7" type="ORF">NG43_05830</name>
</gene>
<dbReference type="GO" id="GO:0006351">
    <property type="term" value="P:DNA-templated transcription"/>
    <property type="evidence" value="ECO:0007669"/>
    <property type="project" value="TreeGrafter"/>
</dbReference>
<dbReference type="AlphaFoldDB" id="A0A0L7SYL8"/>
<dbReference type="GO" id="GO:0003700">
    <property type="term" value="F:DNA-binding transcription factor activity"/>
    <property type="evidence" value="ECO:0007669"/>
    <property type="project" value="InterPro"/>
</dbReference>
<dbReference type="Gene3D" id="1.10.10.10">
    <property type="entry name" value="Winged helix-like DNA-binding domain superfamily/Winged helix DNA-binding domain"/>
    <property type="match status" value="1"/>
</dbReference>
<dbReference type="InterPro" id="IPR058163">
    <property type="entry name" value="LysR-type_TF_proteobact-type"/>
</dbReference>
<keyword evidence="3" id="KW-0238">DNA-binding</keyword>
<reference evidence="8 9" key="1">
    <citation type="journal article" date="2015" name="Int. J. Syst. Evol. Microbiol.">
        <title>Erwinia iniecta sp. nov., isolated from Russian wheat aphids (Diuraphis noxia).</title>
        <authorList>
            <person name="Campillo T."/>
            <person name="Luna E."/>
            <person name="Portier P."/>
            <person name="Fischer-Le Saux M."/>
            <person name="Lapitan N."/>
            <person name="Tisserat N.A."/>
            <person name="Leach J.E."/>
        </authorList>
    </citation>
    <scope>NUCLEOTIDE SEQUENCE [LARGE SCALE GENOMIC DNA]</scope>
    <source>
        <strain evidence="6 9">B120</strain>
        <strain evidence="7 8">B149</strain>
    </source>
</reference>
<evidence type="ECO:0000256" key="2">
    <source>
        <dbReference type="ARBA" id="ARBA00023015"/>
    </source>
</evidence>
<evidence type="ECO:0000313" key="8">
    <source>
        <dbReference type="Proteomes" id="UP000036851"/>
    </source>
</evidence>
<dbReference type="Pfam" id="PF03466">
    <property type="entry name" value="LysR_substrate"/>
    <property type="match status" value="1"/>
</dbReference>
<comment type="caution">
    <text evidence="6">The sequence shown here is derived from an EMBL/GenBank/DDBJ whole genome shotgun (WGS) entry which is preliminary data.</text>
</comment>
<evidence type="ECO:0000313" key="9">
    <source>
        <dbReference type="Proteomes" id="UP000037088"/>
    </source>
</evidence>
<dbReference type="CDD" id="cd08474">
    <property type="entry name" value="PBP2_CrgA_like_5"/>
    <property type="match status" value="1"/>
</dbReference>
<dbReference type="PROSITE" id="PS50931">
    <property type="entry name" value="HTH_LYSR"/>
    <property type="match status" value="1"/>
</dbReference>
<dbReference type="Gene3D" id="3.40.190.290">
    <property type="match status" value="1"/>
</dbReference>
<dbReference type="InterPro" id="IPR036390">
    <property type="entry name" value="WH_DNA-bd_sf"/>
</dbReference>
<keyword evidence="9" id="KW-1185">Reference proteome</keyword>
<keyword evidence="2" id="KW-0805">Transcription regulation</keyword>
<evidence type="ECO:0000313" key="6">
    <source>
        <dbReference type="EMBL" id="KOC88170.1"/>
    </source>
</evidence>
<dbReference type="EMBL" id="JRXF01000007">
    <property type="protein sequence ID" value="KOC94194.1"/>
    <property type="molecule type" value="Genomic_DNA"/>
</dbReference>
<dbReference type="PANTHER" id="PTHR30537">
    <property type="entry name" value="HTH-TYPE TRANSCRIPTIONAL REGULATOR"/>
    <property type="match status" value="1"/>
</dbReference>
<dbReference type="STRING" id="1560201.NG42_17420"/>
<organism evidence="6 9">
    <name type="scientific">Winslowiella iniecta</name>
    <dbReference type="NCBI Taxonomy" id="1560201"/>
    <lineage>
        <taxon>Bacteria</taxon>
        <taxon>Pseudomonadati</taxon>
        <taxon>Pseudomonadota</taxon>
        <taxon>Gammaproteobacteria</taxon>
        <taxon>Enterobacterales</taxon>
        <taxon>Erwiniaceae</taxon>
        <taxon>Winslowiella</taxon>
    </lineage>
</organism>
<evidence type="ECO:0000256" key="4">
    <source>
        <dbReference type="ARBA" id="ARBA00023163"/>
    </source>
</evidence>
<protein>
    <submittedName>
        <fullName evidence="6">LysR family transcriptional regulator</fullName>
    </submittedName>
</protein>
<comment type="similarity">
    <text evidence="1">Belongs to the LysR transcriptional regulatory family.</text>
</comment>
<evidence type="ECO:0000313" key="7">
    <source>
        <dbReference type="EMBL" id="KOC94194.1"/>
    </source>
</evidence>
<feature type="domain" description="HTH lysR-type" evidence="5">
    <location>
        <begin position="4"/>
        <end position="61"/>
    </location>
</feature>
<sequence>MKRPSWNELMIFITVAEQKSFRKAADLLGMKPSALSHSLKGLEAQLQVALFFRTTRSVSLTEAGKQFYVRVLPLMQEMDDVIGSVTAMGDMPGGTLRLNGSDAALSLLIDEVLPVFMRQYPAIELDLRVDNTLSDIVGEGYDAGIRLYEDIPQDMVAVRLSKKIRFLTVASVDYLQGAPELSVPQHLFHHRCIRQRLPGGKRYAWEFTKDDEALSLDVPGTLTLNNSRLMVEAACKGQGVVYVPELYARPHIDAGVLVSVLEDWSVSSSGLFLYFPHNRHLSGAMKAFLETVRGSLKVE</sequence>
<accession>A0A0L7SYL8</accession>
<evidence type="ECO:0000256" key="1">
    <source>
        <dbReference type="ARBA" id="ARBA00009437"/>
    </source>
</evidence>
<dbReference type="Proteomes" id="UP000037088">
    <property type="component" value="Unassembled WGS sequence"/>
</dbReference>
<dbReference type="FunFam" id="1.10.10.10:FF:000001">
    <property type="entry name" value="LysR family transcriptional regulator"/>
    <property type="match status" value="1"/>
</dbReference>
<dbReference type="InterPro" id="IPR005119">
    <property type="entry name" value="LysR_subst-bd"/>
</dbReference>
<dbReference type="GO" id="GO:0043565">
    <property type="term" value="F:sequence-specific DNA binding"/>
    <property type="evidence" value="ECO:0007669"/>
    <property type="project" value="TreeGrafter"/>
</dbReference>
<dbReference type="PATRIC" id="fig|1560201.3.peg.3687"/>
<dbReference type="SUPFAM" id="SSF46785">
    <property type="entry name" value="Winged helix' DNA-binding domain"/>
    <property type="match status" value="1"/>
</dbReference>
<dbReference type="Proteomes" id="UP000036851">
    <property type="component" value="Unassembled WGS sequence"/>
</dbReference>
<dbReference type="EMBL" id="JRXE01000027">
    <property type="protein sequence ID" value="KOC88170.1"/>
    <property type="molecule type" value="Genomic_DNA"/>
</dbReference>
<dbReference type="InterPro" id="IPR036388">
    <property type="entry name" value="WH-like_DNA-bd_sf"/>
</dbReference>
<dbReference type="SUPFAM" id="SSF53850">
    <property type="entry name" value="Periplasmic binding protein-like II"/>
    <property type="match status" value="1"/>
</dbReference>
<keyword evidence="4" id="KW-0804">Transcription</keyword>
<proteinExistence type="inferred from homology"/>
<dbReference type="InterPro" id="IPR000847">
    <property type="entry name" value="LysR_HTH_N"/>
</dbReference>
<dbReference type="Pfam" id="PF00126">
    <property type="entry name" value="HTH_1"/>
    <property type="match status" value="1"/>
</dbReference>
<dbReference type="PANTHER" id="PTHR30537:SF1">
    <property type="entry name" value="HTH-TYPE TRANSCRIPTIONAL REGULATOR PGRR"/>
    <property type="match status" value="1"/>
</dbReference>
<name>A0A0L7SYL8_9GAMM</name>
<evidence type="ECO:0000256" key="3">
    <source>
        <dbReference type="ARBA" id="ARBA00023125"/>
    </source>
</evidence>